<keyword evidence="2 5" id="KW-0812">Transmembrane</keyword>
<proteinExistence type="predicted"/>
<keyword evidence="3 5" id="KW-1133">Transmembrane helix</keyword>
<keyword evidence="4 5" id="KW-0472">Membrane</keyword>
<feature type="transmembrane region" description="Helical" evidence="5">
    <location>
        <begin position="72"/>
        <end position="97"/>
    </location>
</feature>
<feature type="transmembrane region" description="Helical" evidence="5">
    <location>
        <begin position="155"/>
        <end position="176"/>
    </location>
</feature>
<evidence type="ECO:0000256" key="2">
    <source>
        <dbReference type="ARBA" id="ARBA00022692"/>
    </source>
</evidence>
<comment type="subcellular location">
    <subcellularLocation>
        <location evidence="1">Membrane</location>
        <topology evidence="1">Multi-pass membrane protein</topology>
    </subcellularLocation>
</comment>
<dbReference type="PROSITE" id="PS51257">
    <property type="entry name" value="PROKAR_LIPOPROTEIN"/>
    <property type="match status" value="1"/>
</dbReference>
<evidence type="ECO:0000256" key="3">
    <source>
        <dbReference type="ARBA" id="ARBA00022989"/>
    </source>
</evidence>
<gene>
    <name evidence="6" type="ORF">FSP39_017946</name>
</gene>
<dbReference type="AlphaFoldDB" id="A0AA88XX10"/>
<sequence>MPIKRDFQIASVWSRLALCLLFISSVLIIIAFSCTGWGENGLGEHWGLWRKCGEYDVDRVGCLNLDGSASDWWAFTQAASVFGLIGTFLAFGMLILYIFTESCKQKKELVVAMTCICFFCGIMNLIGCIVFGVYWDRTYMEEIVLGQTVLYWLSYAYGLSLVASILDLSAGFVLVVETKNNKEAVAE</sequence>
<evidence type="ECO:0000256" key="5">
    <source>
        <dbReference type="SAM" id="Phobius"/>
    </source>
</evidence>
<evidence type="ECO:0000313" key="7">
    <source>
        <dbReference type="Proteomes" id="UP001186944"/>
    </source>
</evidence>
<dbReference type="GO" id="GO:0016020">
    <property type="term" value="C:membrane"/>
    <property type="evidence" value="ECO:0007669"/>
    <property type="project" value="UniProtKB-SubCell"/>
</dbReference>
<name>A0AA88XX10_PINIB</name>
<reference evidence="6" key="1">
    <citation type="submission" date="2019-08" db="EMBL/GenBank/DDBJ databases">
        <title>The improved chromosome-level genome for the pearl oyster Pinctada fucata martensii using PacBio sequencing and Hi-C.</title>
        <authorList>
            <person name="Zheng Z."/>
        </authorList>
    </citation>
    <scope>NUCLEOTIDE SEQUENCE</scope>
    <source>
        <strain evidence="6">ZZ-2019</strain>
        <tissue evidence="6">Adductor muscle</tissue>
    </source>
</reference>
<dbReference type="Pfam" id="PF00822">
    <property type="entry name" value="PMP22_Claudin"/>
    <property type="match status" value="1"/>
</dbReference>
<dbReference type="Gene3D" id="1.20.140.150">
    <property type="match status" value="1"/>
</dbReference>
<feature type="transmembrane region" description="Helical" evidence="5">
    <location>
        <begin position="12"/>
        <end position="38"/>
    </location>
</feature>
<dbReference type="InterPro" id="IPR004031">
    <property type="entry name" value="PMP22/EMP/MP20/Claudin"/>
</dbReference>
<dbReference type="EMBL" id="VSWD01000013">
    <property type="protein sequence ID" value="KAK3084717.1"/>
    <property type="molecule type" value="Genomic_DNA"/>
</dbReference>
<comment type="caution">
    <text evidence="6">The sequence shown here is derived from an EMBL/GenBank/DDBJ whole genome shotgun (WGS) entry which is preliminary data.</text>
</comment>
<evidence type="ECO:0000256" key="1">
    <source>
        <dbReference type="ARBA" id="ARBA00004141"/>
    </source>
</evidence>
<feature type="transmembrane region" description="Helical" evidence="5">
    <location>
        <begin position="109"/>
        <end position="135"/>
    </location>
</feature>
<evidence type="ECO:0000313" key="6">
    <source>
        <dbReference type="EMBL" id="KAK3084717.1"/>
    </source>
</evidence>
<evidence type="ECO:0000256" key="4">
    <source>
        <dbReference type="ARBA" id="ARBA00023136"/>
    </source>
</evidence>
<keyword evidence="7" id="KW-1185">Reference proteome</keyword>
<accession>A0AA88XX10</accession>
<protein>
    <submittedName>
        <fullName evidence="6">Uncharacterized protein</fullName>
    </submittedName>
</protein>
<organism evidence="6 7">
    <name type="scientific">Pinctada imbricata</name>
    <name type="common">Atlantic pearl-oyster</name>
    <name type="synonym">Pinctada martensii</name>
    <dbReference type="NCBI Taxonomy" id="66713"/>
    <lineage>
        <taxon>Eukaryota</taxon>
        <taxon>Metazoa</taxon>
        <taxon>Spiralia</taxon>
        <taxon>Lophotrochozoa</taxon>
        <taxon>Mollusca</taxon>
        <taxon>Bivalvia</taxon>
        <taxon>Autobranchia</taxon>
        <taxon>Pteriomorphia</taxon>
        <taxon>Pterioida</taxon>
        <taxon>Pterioidea</taxon>
        <taxon>Pteriidae</taxon>
        <taxon>Pinctada</taxon>
    </lineage>
</organism>
<dbReference type="Proteomes" id="UP001186944">
    <property type="component" value="Unassembled WGS sequence"/>
</dbReference>